<name>A0A5B6VKC8_9ROSI</name>
<organism evidence="1 2">
    <name type="scientific">Gossypium australe</name>
    <dbReference type="NCBI Taxonomy" id="47621"/>
    <lineage>
        <taxon>Eukaryota</taxon>
        <taxon>Viridiplantae</taxon>
        <taxon>Streptophyta</taxon>
        <taxon>Embryophyta</taxon>
        <taxon>Tracheophyta</taxon>
        <taxon>Spermatophyta</taxon>
        <taxon>Magnoliopsida</taxon>
        <taxon>eudicotyledons</taxon>
        <taxon>Gunneridae</taxon>
        <taxon>Pentapetalae</taxon>
        <taxon>rosids</taxon>
        <taxon>malvids</taxon>
        <taxon>Malvales</taxon>
        <taxon>Malvaceae</taxon>
        <taxon>Malvoideae</taxon>
        <taxon>Gossypium</taxon>
    </lineage>
</organism>
<dbReference type="EMBL" id="SMMG02000006">
    <property type="protein sequence ID" value="KAA3469487.1"/>
    <property type="molecule type" value="Genomic_DNA"/>
</dbReference>
<proteinExistence type="predicted"/>
<reference evidence="2" key="1">
    <citation type="journal article" date="2019" name="Plant Biotechnol. J.">
        <title>Genome sequencing of the Australian wild diploid species Gossypium australe highlights disease resistance and delayed gland morphogenesis.</title>
        <authorList>
            <person name="Cai Y."/>
            <person name="Cai X."/>
            <person name="Wang Q."/>
            <person name="Wang P."/>
            <person name="Zhang Y."/>
            <person name="Cai C."/>
            <person name="Xu Y."/>
            <person name="Wang K."/>
            <person name="Zhou Z."/>
            <person name="Wang C."/>
            <person name="Geng S."/>
            <person name="Li B."/>
            <person name="Dong Q."/>
            <person name="Hou Y."/>
            <person name="Wang H."/>
            <person name="Ai P."/>
            <person name="Liu Z."/>
            <person name="Yi F."/>
            <person name="Sun M."/>
            <person name="An G."/>
            <person name="Cheng J."/>
            <person name="Zhang Y."/>
            <person name="Shi Q."/>
            <person name="Xie Y."/>
            <person name="Shi X."/>
            <person name="Chang Y."/>
            <person name="Huang F."/>
            <person name="Chen Y."/>
            <person name="Hong S."/>
            <person name="Mi L."/>
            <person name="Sun Q."/>
            <person name="Zhang L."/>
            <person name="Zhou B."/>
            <person name="Peng R."/>
            <person name="Zhang X."/>
            <person name="Liu F."/>
        </authorList>
    </citation>
    <scope>NUCLEOTIDE SEQUENCE [LARGE SCALE GENOMIC DNA]</scope>
    <source>
        <strain evidence="2">cv. PA1801</strain>
    </source>
</reference>
<gene>
    <name evidence="1" type="ORF">EPI10_015270</name>
</gene>
<dbReference type="AlphaFoldDB" id="A0A5B6VKC8"/>
<dbReference type="GO" id="GO:0003964">
    <property type="term" value="F:RNA-directed DNA polymerase activity"/>
    <property type="evidence" value="ECO:0007669"/>
    <property type="project" value="UniProtKB-KW"/>
</dbReference>
<keyword evidence="1" id="KW-0695">RNA-directed DNA polymerase</keyword>
<comment type="caution">
    <text evidence="1">The sequence shown here is derived from an EMBL/GenBank/DDBJ whole genome shotgun (WGS) entry which is preliminary data.</text>
</comment>
<dbReference type="Proteomes" id="UP000325315">
    <property type="component" value="Unassembled WGS sequence"/>
</dbReference>
<keyword evidence="1" id="KW-0548">Nucleotidyltransferase</keyword>
<sequence>MLKMGFSIGWVEFINEGLSSHMRLVERDSLLKRAKIYRQGPQISHLLFVDDCILFGETIREEARLNVHQQLRMNILEYLGVLSSSDQKKYLGLPNMVGQNKKRNFQLLKDHVSSRINNWCIKPLSQGG</sequence>
<evidence type="ECO:0000313" key="2">
    <source>
        <dbReference type="Proteomes" id="UP000325315"/>
    </source>
</evidence>
<accession>A0A5B6VKC8</accession>
<keyword evidence="1" id="KW-0808">Transferase</keyword>
<protein>
    <submittedName>
        <fullName evidence="1">Reverse transcriptase</fullName>
    </submittedName>
</protein>
<evidence type="ECO:0000313" key="1">
    <source>
        <dbReference type="EMBL" id="KAA3469487.1"/>
    </source>
</evidence>
<keyword evidence="2" id="KW-1185">Reference proteome</keyword>